<comment type="caution">
    <text evidence="12">The sequence shown here is derived from an EMBL/GenBank/DDBJ whole genome shotgun (WGS) entry which is preliminary data.</text>
</comment>
<feature type="compositionally biased region" description="Basic and acidic residues" evidence="11">
    <location>
        <begin position="192"/>
        <end position="203"/>
    </location>
</feature>
<keyword evidence="9 10" id="KW-0624">Polysaccharide degradation</keyword>
<evidence type="ECO:0000313" key="12">
    <source>
        <dbReference type="EMBL" id="OXV08208.1"/>
    </source>
</evidence>
<sequence>MPLGGMNVDCDGANNSGGKCTNDPSGQGQTAFKDTVKSYGIPDLDANLHSYVVFGNEGAIPTFNPKTAGMEPLSVMAVVCGDNLIYGVWGDTNGADSTGEVSISLATACFPNAGITGNNGHDAHDILYIGFTGQAAVPGKNGAKWDAKSFEEFEASLALIGDSLVAKVPGSMNGTSPKNKGCSSKLRRTNRSRKDQKSWKKSM</sequence>
<dbReference type="EMBL" id="NPHW01004254">
    <property type="protein sequence ID" value="OXV08208.1"/>
    <property type="molecule type" value="Genomic_DNA"/>
</dbReference>
<dbReference type="GO" id="GO:0016977">
    <property type="term" value="F:chitosanase activity"/>
    <property type="evidence" value="ECO:0007669"/>
    <property type="project" value="UniProtKB-EC"/>
</dbReference>
<proteinExistence type="inferred from homology"/>
<keyword evidence="7" id="KW-0119">Carbohydrate metabolism</keyword>
<dbReference type="InterPro" id="IPR009939">
    <property type="entry name" value="Chitosanase_fungal"/>
</dbReference>
<feature type="region of interest" description="Disordered" evidence="11">
    <location>
        <begin position="169"/>
        <end position="203"/>
    </location>
</feature>
<dbReference type="AlphaFoldDB" id="A0A232LW02"/>
<reference evidence="12 13" key="1">
    <citation type="journal article" date="2015" name="Environ. Microbiol.">
        <title>Metagenome sequence of Elaphomyces granulatus from sporocarp tissue reveals Ascomycota ectomycorrhizal fingerprints of genome expansion and a Proteobacteria-rich microbiome.</title>
        <authorList>
            <person name="Quandt C.A."/>
            <person name="Kohler A."/>
            <person name="Hesse C.N."/>
            <person name="Sharpton T.J."/>
            <person name="Martin F."/>
            <person name="Spatafora J.W."/>
        </authorList>
    </citation>
    <scope>NUCLEOTIDE SEQUENCE [LARGE SCALE GENOMIC DNA]</scope>
    <source>
        <strain evidence="12 13">OSC145934</strain>
    </source>
</reference>
<name>A0A232LW02_9EURO</name>
<dbReference type="PANTHER" id="PTHR42061:SF6">
    <property type="entry name" value="ENDO-CHITOSANASE"/>
    <property type="match status" value="1"/>
</dbReference>
<keyword evidence="5" id="KW-0732">Signal</keyword>
<dbReference type="GO" id="GO:0000272">
    <property type="term" value="P:polysaccharide catabolic process"/>
    <property type="evidence" value="ECO:0007669"/>
    <property type="project" value="UniProtKB-KW"/>
</dbReference>
<dbReference type="GO" id="GO:0005576">
    <property type="term" value="C:extracellular region"/>
    <property type="evidence" value="ECO:0007669"/>
    <property type="project" value="UniProtKB-SubCell"/>
</dbReference>
<evidence type="ECO:0000256" key="10">
    <source>
        <dbReference type="RuleBase" id="RU361208"/>
    </source>
</evidence>
<keyword evidence="8 10" id="KW-0326">Glycosidase</keyword>
<feature type="compositionally biased region" description="Polar residues" evidence="11">
    <location>
        <begin position="172"/>
        <end position="182"/>
    </location>
</feature>
<dbReference type="Pfam" id="PF07335">
    <property type="entry name" value="Glyco_hydro_75"/>
    <property type="match status" value="1"/>
</dbReference>
<dbReference type="PANTHER" id="PTHR42061">
    <property type="entry name" value="ENDO-CHITOSANASE"/>
    <property type="match status" value="1"/>
</dbReference>
<evidence type="ECO:0000256" key="5">
    <source>
        <dbReference type="ARBA" id="ARBA00022729"/>
    </source>
</evidence>
<evidence type="ECO:0000256" key="6">
    <source>
        <dbReference type="ARBA" id="ARBA00022801"/>
    </source>
</evidence>
<dbReference type="OrthoDB" id="4756206at2759"/>
<evidence type="ECO:0000256" key="1">
    <source>
        <dbReference type="ARBA" id="ARBA00000405"/>
    </source>
</evidence>
<comment type="subcellular location">
    <subcellularLocation>
        <location evidence="2 10">Secreted</location>
    </subcellularLocation>
</comment>
<evidence type="ECO:0000256" key="8">
    <source>
        <dbReference type="ARBA" id="ARBA00023295"/>
    </source>
</evidence>
<protein>
    <recommendedName>
        <fullName evidence="10">Endo-chitosanase</fullName>
        <ecNumber evidence="10">3.2.1.132</ecNumber>
    </recommendedName>
</protein>
<evidence type="ECO:0000313" key="13">
    <source>
        <dbReference type="Proteomes" id="UP000243515"/>
    </source>
</evidence>
<evidence type="ECO:0000256" key="7">
    <source>
        <dbReference type="ARBA" id="ARBA00023277"/>
    </source>
</evidence>
<keyword evidence="6 10" id="KW-0378">Hydrolase</keyword>
<comment type="catalytic activity">
    <reaction evidence="1 10">
        <text>Endohydrolysis of beta-(1-&gt;4)-linkages between D-glucosamine residues in a partly acetylated chitosan.</text>
        <dbReference type="EC" id="3.2.1.132"/>
    </reaction>
</comment>
<evidence type="ECO:0000256" key="9">
    <source>
        <dbReference type="ARBA" id="ARBA00023326"/>
    </source>
</evidence>
<keyword evidence="4" id="KW-0964">Secreted</keyword>
<evidence type="ECO:0000256" key="11">
    <source>
        <dbReference type="SAM" id="MobiDB-lite"/>
    </source>
</evidence>
<evidence type="ECO:0000256" key="2">
    <source>
        <dbReference type="ARBA" id="ARBA00004613"/>
    </source>
</evidence>
<comment type="function">
    <text evidence="10">Chitosanase catalyzing the endo-type cleavage of chitosan, the deacylated form of chitin. Chitosanase may be crucial in the degradation of the deacetylated portion of chitin in the fungal cell wall.</text>
</comment>
<evidence type="ECO:0000256" key="4">
    <source>
        <dbReference type="ARBA" id="ARBA00022525"/>
    </source>
</evidence>
<keyword evidence="13" id="KW-1185">Reference proteome</keyword>
<gene>
    <name evidence="12" type="ORF">Egran_04029</name>
</gene>
<accession>A0A232LW02</accession>
<evidence type="ECO:0000256" key="3">
    <source>
        <dbReference type="ARBA" id="ARBA00007799"/>
    </source>
</evidence>
<organism evidence="12 13">
    <name type="scientific">Elaphomyces granulatus</name>
    <dbReference type="NCBI Taxonomy" id="519963"/>
    <lineage>
        <taxon>Eukaryota</taxon>
        <taxon>Fungi</taxon>
        <taxon>Dikarya</taxon>
        <taxon>Ascomycota</taxon>
        <taxon>Pezizomycotina</taxon>
        <taxon>Eurotiomycetes</taxon>
        <taxon>Eurotiomycetidae</taxon>
        <taxon>Eurotiales</taxon>
        <taxon>Elaphomycetaceae</taxon>
        <taxon>Elaphomyces</taxon>
    </lineage>
</organism>
<comment type="similarity">
    <text evidence="3 10">Belongs to the glycosyl hydrolase 75 family.</text>
</comment>
<dbReference type="Proteomes" id="UP000243515">
    <property type="component" value="Unassembled WGS sequence"/>
</dbReference>
<dbReference type="EC" id="3.2.1.132" evidence="10"/>